<dbReference type="Pfam" id="PF07676">
    <property type="entry name" value="PD40"/>
    <property type="match status" value="4"/>
</dbReference>
<keyword evidence="3" id="KW-0998">Cell outer membrane</keyword>
<keyword evidence="7" id="KW-1185">Reference proteome</keyword>
<dbReference type="InterPro" id="IPR036737">
    <property type="entry name" value="OmpA-like_sf"/>
</dbReference>
<sequence length="717" mass="79325">MDKLVYLTLLIFGLMISIPGQSQNLIDKGNRLFEKKDYENALKALLDANAADDADVNFKIGMCYLYLETKSKSLPYLEKAFNAKSNISEDIHYYLGMAYQNNHQYSKAREHYEEFRSKNKKLYELATEKIFECEIGDSLTRKPIRAVITNVGAGVNSSFNEYSPLVSSDGQTMIFTSNRSTDDYKIKSGTNFEDIYIVRKAGSSWGTPEKISPNINIKFNDAAASLSPDGKTLFLYYEDGAGDIYTSHLEGSDWTKPEPLSKTINTPLFWETSACISADGQKLFFASNRPGGKGELDIWVSTLDAKGNWAKPTNLGSAINTPGNEDSPFIHPDGVTLYFSSDGLPSMGSNDIYKSEFKDGKWQKPVNLGYPINSIEYDGFFSISEDKKTGYYSTLRAEGMGSADIYTITFLPPAKEEKEPVLLASTEPAVQQPKVEEPKVIEQPKTKEPKVVEKPKEEPPVVIKEEPKVVVVTPPPAVTQPVAETKTPEPAATEFVDPIIEVHKANKVVTLLKGKVIDETTAQPLAATISLVDNITNKVITKINSNPQTGDFELIIPHGGNYGVATERQGYLFNSINFNLPQFAEYQEIDTHIIMVKAEIGSKVVLKNIFFDIGKSDLKPESIAEVENIKELLIINPQLSVQINGHTDNTGNAETNKALSLRRASAVVSYLIEHGINASRLTAKGYGSERPIVSNDDESEGRAINRRTEIEIIDAKG</sequence>
<dbReference type="SUPFAM" id="SSF103088">
    <property type="entry name" value="OmpA-like"/>
    <property type="match status" value="1"/>
</dbReference>
<dbReference type="InterPro" id="IPR006665">
    <property type="entry name" value="OmpA-like"/>
</dbReference>
<evidence type="ECO:0000256" key="1">
    <source>
        <dbReference type="ARBA" id="ARBA00004442"/>
    </source>
</evidence>
<comment type="subcellular location">
    <subcellularLocation>
        <location evidence="1">Cell outer membrane</location>
    </subcellularLocation>
</comment>
<dbReference type="Pfam" id="PF00691">
    <property type="entry name" value="OmpA"/>
    <property type="match status" value="1"/>
</dbReference>
<protein>
    <submittedName>
        <fullName evidence="6">Outer membrane protein OmpA</fullName>
    </submittedName>
</protein>
<dbReference type="AlphaFoldDB" id="A0A1T5IR75"/>
<feature type="domain" description="OmpA-like" evidence="5">
    <location>
        <begin position="596"/>
        <end position="716"/>
    </location>
</feature>
<evidence type="ECO:0000256" key="2">
    <source>
        <dbReference type="ARBA" id="ARBA00023136"/>
    </source>
</evidence>
<dbReference type="RefSeq" id="WP_245840454.1">
    <property type="nucleotide sequence ID" value="NZ_FUZU01000001.1"/>
</dbReference>
<dbReference type="InterPro" id="IPR006664">
    <property type="entry name" value="OMP_bac"/>
</dbReference>
<evidence type="ECO:0000259" key="5">
    <source>
        <dbReference type="PROSITE" id="PS51123"/>
    </source>
</evidence>
<evidence type="ECO:0000256" key="4">
    <source>
        <dbReference type="PROSITE-ProRule" id="PRU00473"/>
    </source>
</evidence>
<dbReference type="PANTHER" id="PTHR30329:SF21">
    <property type="entry name" value="LIPOPROTEIN YIAD-RELATED"/>
    <property type="match status" value="1"/>
</dbReference>
<dbReference type="InterPro" id="IPR050330">
    <property type="entry name" value="Bact_OuterMem_StrucFunc"/>
</dbReference>
<dbReference type="SUPFAM" id="SSF82171">
    <property type="entry name" value="DPP6 N-terminal domain-like"/>
    <property type="match status" value="1"/>
</dbReference>
<dbReference type="GO" id="GO:0009279">
    <property type="term" value="C:cell outer membrane"/>
    <property type="evidence" value="ECO:0007669"/>
    <property type="project" value="UniProtKB-SubCell"/>
</dbReference>
<accession>A0A1T5IR75</accession>
<dbReference type="Gene3D" id="3.30.1330.60">
    <property type="entry name" value="OmpA-like domain"/>
    <property type="match status" value="1"/>
</dbReference>
<gene>
    <name evidence="6" type="ORF">SAMN05660236_0284</name>
</gene>
<dbReference type="Gene3D" id="2.120.10.30">
    <property type="entry name" value="TolB, C-terminal domain"/>
    <property type="match status" value="1"/>
</dbReference>
<proteinExistence type="predicted"/>
<dbReference type="Proteomes" id="UP000190961">
    <property type="component" value="Unassembled WGS sequence"/>
</dbReference>
<evidence type="ECO:0000313" key="6">
    <source>
        <dbReference type="EMBL" id="SKC41443.1"/>
    </source>
</evidence>
<dbReference type="PRINTS" id="PR01021">
    <property type="entry name" value="OMPADOMAIN"/>
</dbReference>
<reference evidence="6 7" key="1">
    <citation type="submission" date="2017-02" db="EMBL/GenBank/DDBJ databases">
        <authorList>
            <person name="Peterson S.W."/>
        </authorList>
    </citation>
    <scope>NUCLEOTIDE SEQUENCE [LARGE SCALE GENOMIC DNA]</scope>
    <source>
        <strain evidence="6 7">DSM 25262</strain>
    </source>
</reference>
<name>A0A1T5IR75_9BACT</name>
<dbReference type="CDD" id="cd07185">
    <property type="entry name" value="OmpA_C-like"/>
    <property type="match status" value="1"/>
</dbReference>
<evidence type="ECO:0000313" key="7">
    <source>
        <dbReference type="Proteomes" id="UP000190961"/>
    </source>
</evidence>
<evidence type="ECO:0000256" key="3">
    <source>
        <dbReference type="ARBA" id="ARBA00023237"/>
    </source>
</evidence>
<dbReference type="PROSITE" id="PS51123">
    <property type="entry name" value="OMPA_2"/>
    <property type="match status" value="1"/>
</dbReference>
<dbReference type="Gene3D" id="1.25.40.10">
    <property type="entry name" value="Tetratricopeptide repeat domain"/>
    <property type="match status" value="1"/>
</dbReference>
<dbReference type="SUPFAM" id="SSF48452">
    <property type="entry name" value="TPR-like"/>
    <property type="match status" value="1"/>
</dbReference>
<dbReference type="PANTHER" id="PTHR30329">
    <property type="entry name" value="STATOR ELEMENT OF FLAGELLAR MOTOR COMPLEX"/>
    <property type="match status" value="1"/>
</dbReference>
<dbReference type="EMBL" id="FUZU01000001">
    <property type="protein sequence ID" value="SKC41443.1"/>
    <property type="molecule type" value="Genomic_DNA"/>
</dbReference>
<keyword evidence="2 4" id="KW-0472">Membrane</keyword>
<organism evidence="6 7">
    <name type="scientific">Ohtaekwangia koreensis</name>
    <dbReference type="NCBI Taxonomy" id="688867"/>
    <lineage>
        <taxon>Bacteria</taxon>
        <taxon>Pseudomonadati</taxon>
        <taxon>Bacteroidota</taxon>
        <taxon>Cytophagia</taxon>
        <taxon>Cytophagales</taxon>
        <taxon>Fulvivirgaceae</taxon>
        <taxon>Ohtaekwangia</taxon>
    </lineage>
</organism>
<dbReference type="STRING" id="688867.SAMN05660236_0284"/>
<dbReference type="InterPro" id="IPR011659">
    <property type="entry name" value="WD40"/>
</dbReference>
<dbReference type="InterPro" id="IPR011042">
    <property type="entry name" value="6-blade_b-propeller_TolB-like"/>
</dbReference>
<dbReference type="InterPro" id="IPR011990">
    <property type="entry name" value="TPR-like_helical_dom_sf"/>
</dbReference>